<keyword evidence="4 9" id="KW-0997">Cell inner membrane</keyword>
<dbReference type="OrthoDB" id="9795655at2"/>
<dbReference type="STRING" id="29571.SAMN05878437_1824"/>
<keyword evidence="3" id="KW-1003">Cell membrane</keyword>
<dbReference type="EMBL" id="LT670847">
    <property type="protein sequence ID" value="SHM21914.1"/>
    <property type="molecule type" value="Genomic_DNA"/>
</dbReference>
<feature type="transmembrane region" description="Helical" evidence="9">
    <location>
        <begin position="56"/>
        <end position="73"/>
    </location>
</feature>
<dbReference type="RefSeq" id="WP_079553059.1">
    <property type="nucleotide sequence ID" value="NZ_LT670847.1"/>
</dbReference>
<feature type="transmembrane region" description="Helical" evidence="9">
    <location>
        <begin position="21"/>
        <end position="44"/>
    </location>
</feature>
<dbReference type="AlphaFoldDB" id="A0A1M7GZX1"/>
<evidence type="ECO:0000256" key="8">
    <source>
        <dbReference type="ARBA" id="ARBA00038436"/>
    </source>
</evidence>
<organism evidence="11 12">
    <name type="scientific">Vreelandella subglaciescola</name>
    <dbReference type="NCBI Taxonomy" id="29571"/>
    <lineage>
        <taxon>Bacteria</taxon>
        <taxon>Pseudomonadati</taxon>
        <taxon>Pseudomonadota</taxon>
        <taxon>Gammaproteobacteria</taxon>
        <taxon>Oceanospirillales</taxon>
        <taxon>Halomonadaceae</taxon>
        <taxon>Vreelandella</taxon>
    </lineage>
</organism>
<reference evidence="11 12" key="1">
    <citation type="submission" date="2016-11" db="EMBL/GenBank/DDBJ databases">
        <authorList>
            <person name="Jaros S."/>
            <person name="Januszkiewicz K."/>
            <person name="Wedrychowicz H."/>
        </authorList>
    </citation>
    <scope>NUCLEOTIDE SEQUENCE [LARGE SCALE GENOMIC DNA]</scope>
    <source>
        <strain evidence="11 12">ACAM 12</strain>
    </source>
</reference>
<dbReference type="Proteomes" id="UP000190911">
    <property type="component" value="Chromosome I"/>
</dbReference>
<comment type="similarity">
    <text evidence="8 9">Belongs to the TRAP transporter small permease family.</text>
</comment>
<evidence type="ECO:0000256" key="7">
    <source>
        <dbReference type="ARBA" id="ARBA00023136"/>
    </source>
</evidence>
<evidence type="ECO:0000256" key="3">
    <source>
        <dbReference type="ARBA" id="ARBA00022475"/>
    </source>
</evidence>
<sequence length="186" mass="20684">MPQPLPLPPWLNALDRASERFGHALSWLMLAMLLIEFAVVVLRYAVGINSILMQEMVMYMHATLFMLAAAYTLRADGHVRVDIVYRRLTPRRQALINIFGIVTLLIPVMIFIIAASAGYVGKSWQILETSANYGGIPGVFLLKTLIPAFAVMMLAQGGIEIVRNAYIVAGRISATTENDNHLEERV</sequence>
<feature type="transmembrane region" description="Helical" evidence="9">
    <location>
        <begin position="94"/>
        <end position="115"/>
    </location>
</feature>
<comment type="function">
    <text evidence="9">Part of the tripartite ATP-independent periplasmic (TRAP) transport system.</text>
</comment>
<dbReference type="Pfam" id="PF04290">
    <property type="entry name" value="DctQ"/>
    <property type="match status" value="1"/>
</dbReference>
<dbReference type="InterPro" id="IPR007387">
    <property type="entry name" value="TRAP_DctQ"/>
</dbReference>
<keyword evidence="6 9" id="KW-1133">Transmembrane helix</keyword>
<comment type="subunit">
    <text evidence="9">The complex comprises the extracytoplasmic solute receptor protein and the two transmembrane proteins.</text>
</comment>
<evidence type="ECO:0000256" key="6">
    <source>
        <dbReference type="ARBA" id="ARBA00022989"/>
    </source>
</evidence>
<dbReference type="InParanoid" id="A0A1M7GZX1"/>
<dbReference type="GO" id="GO:0005886">
    <property type="term" value="C:plasma membrane"/>
    <property type="evidence" value="ECO:0007669"/>
    <property type="project" value="UniProtKB-SubCell"/>
</dbReference>
<dbReference type="GO" id="GO:0022857">
    <property type="term" value="F:transmembrane transporter activity"/>
    <property type="evidence" value="ECO:0007669"/>
    <property type="project" value="UniProtKB-UniRule"/>
</dbReference>
<evidence type="ECO:0000313" key="11">
    <source>
        <dbReference type="EMBL" id="SHM21914.1"/>
    </source>
</evidence>
<keyword evidence="2 9" id="KW-0813">Transport</keyword>
<evidence type="ECO:0000256" key="1">
    <source>
        <dbReference type="ARBA" id="ARBA00004429"/>
    </source>
</evidence>
<evidence type="ECO:0000256" key="4">
    <source>
        <dbReference type="ARBA" id="ARBA00022519"/>
    </source>
</evidence>
<keyword evidence="12" id="KW-1185">Reference proteome</keyword>
<keyword evidence="7 9" id="KW-0472">Membrane</keyword>
<feature type="domain" description="Tripartite ATP-independent periplasmic transporters DctQ component" evidence="10">
    <location>
        <begin position="32"/>
        <end position="163"/>
    </location>
</feature>
<dbReference type="PANTHER" id="PTHR35011:SF4">
    <property type="entry name" value="SLL1102 PROTEIN"/>
    <property type="match status" value="1"/>
</dbReference>
<protein>
    <recommendedName>
        <fullName evidence="9">TRAP transporter small permease protein</fullName>
    </recommendedName>
</protein>
<evidence type="ECO:0000259" key="10">
    <source>
        <dbReference type="Pfam" id="PF04290"/>
    </source>
</evidence>
<comment type="subcellular location">
    <subcellularLocation>
        <location evidence="1 9">Cell inner membrane</location>
        <topology evidence="1 9">Multi-pass membrane protein</topology>
    </subcellularLocation>
</comment>
<accession>A0A1M7GZX1</accession>
<evidence type="ECO:0000313" key="12">
    <source>
        <dbReference type="Proteomes" id="UP000190911"/>
    </source>
</evidence>
<evidence type="ECO:0000256" key="5">
    <source>
        <dbReference type="ARBA" id="ARBA00022692"/>
    </source>
</evidence>
<name>A0A1M7GZX1_9GAMM</name>
<feature type="transmembrane region" description="Helical" evidence="9">
    <location>
        <begin position="135"/>
        <end position="155"/>
    </location>
</feature>
<evidence type="ECO:0000256" key="2">
    <source>
        <dbReference type="ARBA" id="ARBA00022448"/>
    </source>
</evidence>
<evidence type="ECO:0000256" key="9">
    <source>
        <dbReference type="RuleBase" id="RU369079"/>
    </source>
</evidence>
<gene>
    <name evidence="11" type="ORF">SAMN05878437_1824</name>
</gene>
<dbReference type="PANTHER" id="PTHR35011">
    <property type="entry name" value="2,3-DIKETO-L-GULONATE TRAP TRANSPORTER SMALL PERMEASE PROTEIN YIAM"/>
    <property type="match status" value="1"/>
</dbReference>
<dbReference type="InterPro" id="IPR055348">
    <property type="entry name" value="DctQ"/>
</dbReference>
<keyword evidence="5 9" id="KW-0812">Transmembrane</keyword>
<proteinExistence type="inferred from homology"/>